<feature type="compositionally biased region" description="Basic and acidic residues" evidence="3">
    <location>
        <begin position="561"/>
        <end position="574"/>
    </location>
</feature>
<feature type="compositionally biased region" description="Low complexity" evidence="3">
    <location>
        <begin position="710"/>
        <end position="733"/>
    </location>
</feature>
<proteinExistence type="predicted"/>
<dbReference type="InterPro" id="IPR001650">
    <property type="entry name" value="Helicase_C-like"/>
</dbReference>
<dbReference type="SUPFAM" id="SSF52540">
    <property type="entry name" value="P-loop containing nucleoside triphosphate hydrolases"/>
    <property type="match status" value="1"/>
</dbReference>
<dbReference type="PANTHER" id="PTHR18934:SF119">
    <property type="entry name" value="ATP-DEPENDENT RNA HELICASE A"/>
    <property type="match status" value="1"/>
</dbReference>
<evidence type="ECO:0000259" key="4">
    <source>
        <dbReference type="Pfam" id="PF00271"/>
    </source>
</evidence>
<keyword evidence="6" id="KW-1185">Reference proteome</keyword>
<evidence type="ECO:0000313" key="6">
    <source>
        <dbReference type="Proteomes" id="UP001363151"/>
    </source>
</evidence>
<sequence length="843" mass="90426">MRRTRRGPRREKLRRSPDALASWLAEHTDEHWRAPPVDGDGGALDFSRALYDLRPLGAAWPLDAKVREEALDGSPAVDAGGTCAPDGEHRLFLRLRETLAVPGRAMELEPVVRAFAGDLARRLDDDEADALAEMLERFPDRLLEAHLPPYWSDAQAAYRYQYAVAKSGIFDHVGTRSAARSACASAHGERNETKRTRLWFCTTGYLVRLVASYPGALANTHLIIDEVHGRASTTEILVLLARRLVESHPSLKLVLMSATVCVDLYAGYFDVDVARAAIHVGGATPVDIFYAGGVAERLRLPRSAAGKLAQETAPSTPGRRDKTPNQSTQHKVVAEIVRAVGTAGDVPFEDQLAVFWRAGGTRPSVILATNAAESGVTIPDCDHVIDLGLAKQIVYNAASHRSLLSQAWISAKSPAVQFWAAAGRVRGHVYRRYAKERYDALDEHATSEIHRCPLDATVAKLFPPGVDYAFASGVRRVHDERRAERCGRHRRGARGRRGRARAPAEGRLVDVAFCELAADVAYAVTARGLALFLTAAGRLAAGDLVARLVAKGAGRRRLGVRRRDGGRDDDEFRRRAQVHPSAGEKKDLKALLDACAAVARPSGAASVSVRNVGLEKTVVSSSGVDLAPSLLARLFGAPEHARSTSSSDAIFGLEGAVPTRGADDEEEEEEDDEEPRPSPATPAILARKRPASPARSGARSPRTAAPVPKNGAPVAKNGAPAPAPAKKNGGPAKAGKKSGRSPRRGGARGRPGPQGQGRAAAAAAAEGRRLGALVLPREAVAGRQAAARSWVEGRRESAPAFHGQRGRASERPQAPPRVRDAEIRAGWVEAGRRNLATGWRRAP</sequence>
<feature type="compositionally biased region" description="Basic residues" evidence="3">
    <location>
        <begin position="734"/>
        <end position="747"/>
    </location>
</feature>
<evidence type="ECO:0000313" key="5">
    <source>
        <dbReference type="EMBL" id="KAK7233905.1"/>
    </source>
</evidence>
<organism evidence="5 6">
    <name type="scientific">Aureococcus anophagefferens</name>
    <name type="common">Harmful bloom alga</name>
    <dbReference type="NCBI Taxonomy" id="44056"/>
    <lineage>
        <taxon>Eukaryota</taxon>
        <taxon>Sar</taxon>
        <taxon>Stramenopiles</taxon>
        <taxon>Ochrophyta</taxon>
        <taxon>Pelagophyceae</taxon>
        <taxon>Pelagomonadales</taxon>
        <taxon>Pelagomonadaceae</taxon>
        <taxon>Aureococcus</taxon>
    </lineage>
</organism>
<feature type="region of interest" description="Disordered" evidence="3">
    <location>
        <begin position="641"/>
        <end position="766"/>
    </location>
</feature>
<gene>
    <name evidence="5" type="ORF">SO694_001030101</name>
</gene>
<protein>
    <recommendedName>
        <fullName evidence="4">Helicase C-terminal domain-containing protein</fullName>
    </recommendedName>
</protein>
<dbReference type="EMBL" id="JBBJCI010000354">
    <property type="protein sequence ID" value="KAK7233905.1"/>
    <property type="molecule type" value="Genomic_DNA"/>
</dbReference>
<keyword evidence="2" id="KW-0067">ATP-binding</keyword>
<feature type="region of interest" description="Disordered" evidence="3">
    <location>
        <begin position="305"/>
        <end position="328"/>
    </location>
</feature>
<reference evidence="5 6" key="1">
    <citation type="submission" date="2024-03" db="EMBL/GenBank/DDBJ databases">
        <title>Aureococcus anophagefferens CCMP1851 and Kratosvirus quantuckense: Draft genome of a second virus-susceptible host strain in the model system.</title>
        <authorList>
            <person name="Chase E."/>
            <person name="Truchon A.R."/>
            <person name="Schepens W."/>
            <person name="Wilhelm S.W."/>
        </authorList>
    </citation>
    <scope>NUCLEOTIDE SEQUENCE [LARGE SCALE GENOMIC DNA]</scope>
    <source>
        <strain evidence="5 6">CCMP1851</strain>
    </source>
</reference>
<dbReference type="Gene3D" id="3.40.50.300">
    <property type="entry name" value="P-loop containing nucleotide triphosphate hydrolases"/>
    <property type="match status" value="2"/>
</dbReference>
<evidence type="ECO:0000256" key="1">
    <source>
        <dbReference type="ARBA" id="ARBA00022801"/>
    </source>
</evidence>
<feature type="region of interest" description="Disordered" evidence="3">
    <location>
        <begin position="560"/>
        <end position="584"/>
    </location>
</feature>
<evidence type="ECO:0000256" key="3">
    <source>
        <dbReference type="SAM" id="MobiDB-lite"/>
    </source>
</evidence>
<dbReference type="InterPro" id="IPR027417">
    <property type="entry name" value="P-loop_NTPase"/>
</dbReference>
<comment type="caution">
    <text evidence="5">The sequence shown here is derived from an EMBL/GenBank/DDBJ whole genome shotgun (WGS) entry which is preliminary data.</text>
</comment>
<keyword evidence="1" id="KW-0378">Hydrolase</keyword>
<evidence type="ECO:0000256" key="2">
    <source>
        <dbReference type="ARBA" id="ARBA00022806"/>
    </source>
</evidence>
<feature type="compositionally biased region" description="Low complexity" evidence="3">
    <location>
        <begin position="756"/>
        <end position="766"/>
    </location>
</feature>
<accession>A0ABR1FN70</accession>
<dbReference type="PANTHER" id="PTHR18934">
    <property type="entry name" value="ATP-DEPENDENT RNA HELICASE"/>
    <property type="match status" value="1"/>
</dbReference>
<dbReference type="Pfam" id="PF00271">
    <property type="entry name" value="Helicase_C"/>
    <property type="match status" value="1"/>
</dbReference>
<keyword evidence="2" id="KW-0347">Helicase</keyword>
<feature type="compositionally biased region" description="Acidic residues" evidence="3">
    <location>
        <begin position="663"/>
        <end position="674"/>
    </location>
</feature>
<name>A0ABR1FN70_AURAN</name>
<dbReference type="Proteomes" id="UP001363151">
    <property type="component" value="Unassembled WGS sequence"/>
</dbReference>
<keyword evidence="2" id="KW-0547">Nucleotide-binding</keyword>
<feature type="domain" description="Helicase C-terminal" evidence="4">
    <location>
        <begin position="343"/>
        <end position="392"/>
    </location>
</feature>
<feature type="region of interest" description="Disordered" evidence="3">
    <location>
        <begin position="779"/>
        <end position="823"/>
    </location>
</feature>